<dbReference type="Proteomes" id="UP000799537">
    <property type="component" value="Unassembled WGS sequence"/>
</dbReference>
<feature type="region of interest" description="Disordered" evidence="1">
    <location>
        <begin position="103"/>
        <end position="128"/>
    </location>
</feature>
<organism evidence="2 3">
    <name type="scientific">Zasmidium cellare ATCC 36951</name>
    <dbReference type="NCBI Taxonomy" id="1080233"/>
    <lineage>
        <taxon>Eukaryota</taxon>
        <taxon>Fungi</taxon>
        <taxon>Dikarya</taxon>
        <taxon>Ascomycota</taxon>
        <taxon>Pezizomycotina</taxon>
        <taxon>Dothideomycetes</taxon>
        <taxon>Dothideomycetidae</taxon>
        <taxon>Mycosphaerellales</taxon>
        <taxon>Mycosphaerellaceae</taxon>
        <taxon>Zasmidium</taxon>
    </lineage>
</organism>
<sequence length="298" mass="32636">MASRYLPPLETRSLNSTRPRRGSSFRRRSKQSHPGSSEVAVHVLLPKIFGGQLVPSEYESESDDGEVSSPDSAVMVATSQGMEDIPFITLSSPDEPTYRLSDAPPATSSNVLPVSSNHRASKYPRKDDERVNTVGVMLKPAVECDGSLATAAAAPRCRPRNHKPPRPRLDRRGAPYTPDSRSPAGSNESTPRMRCQDQKMIRPNPAAVNQLSVALDHFCHLAEGDNVRCAVDHTVTEDNKPFNGFLSGSAVNRIGGKRPREKTILANGKELRGGEIVFNYEPKLREAASWRFSKGHGK</sequence>
<evidence type="ECO:0000256" key="1">
    <source>
        <dbReference type="SAM" id="MobiDB-lite"/>
    </source>
</evidence>
<evidence type="ECO:0000313" key="3">
    <source>
        <dbReference type="Proteomes" id="UP000799537"/>
    </source>
</evidence>
<gene>
    <name evidence="2" type="ORF">M409DRAFT_53271</name>
</gene>
<name>A0A6A6CS31_ZASCE</name>
<evidence type="ECO:0000313" key="2">
    <source>
        <dbReference type="EMBL" id="KAF2168632.1"/>
    </source>
</evidence>
<dbReference type="RefSeq" id="XP_033669521.1">
    <property type="nucleotide sequence ID" value="XM_033812323.1"/>
</dbReference>
<feature type="compositionally biased region" description="Polar residues" evidence="1">
    <location>
        <begin position="106"/>
        <end position="118"/>
    </location>
</feature>
<dbReference type="AlphaFoldDB" id="A0A6A6CS31"/>
<accession>A0A6A6CS31</accession>
<feature type="region of interest" description="Disordered" evidence="1">
    <location>
        <begin position="1"/>
        <end position="41"/>
    </location>
</feature>
<reference evidence="2" key="1">
    <citation type="journal article" date="2020" name="Stud. Mycol.">
        <title>101 Dothideomycetes genomes: a test case for predicting lifestyles and emergence of pathogens.</title>
        <authorList>
            <person name="Haridas S."/>
            <person name="Albert R."/>
            <person name="Binder M."/>
            <person name="Bloem J."/>
            <person name="Labutti K."/>
            <person name="Salamov A."/>
            <person name="Andreopoulos B."/>
            <person name="Baker S."/>
            <person name="Barry K."/>
            <person name="Bills G."/>
            <person name="Bluhm B."/>
            <person name="Cannon C."/>
            <person name="Castanera R."/>
            <person name="Culley D."/>
            <person name="Daum C."/>
            <person name="Ezra D."/>
            <person name="Gonzalez J."/>
            <person name="Henrissat B."/>
            <person name="Kuo A."/>
            <person name="Liang C."/>
            <person name="Lipzen A."/>
            <person name="Lutzoni F."/>
            <person name="Magnuson J."/>
            <person name="Mondo S."/>
            <person name="Nolan M."/>
            <person name="Ohm R."/>
            <person name="Pangilinan J."/>
            <person name="Park H.-J."/>
            <person name="Ramirez L."/>
            <person name="Alfaro M."/>
            <person name="Sun H."/>
            <person name="Tritt A."/>
            <person name="Yoshinaga Y."/>
            <person name="Zwiers L.-H."/>
            <person name="Turgeon B."/>
            <person name="Goodwin S."/>
            <person name="Spatafora J."/>
            <person name="Crous P."/>
            <person name="Grigoriev I."/>
        </authorList>
    </citation>
    <scope>NUCLEOTIDE SEQUENCE</scope>
    <source>
        <strain evidence="2">ATCC 36951</strain>
    </source>
</reference>
<feature type="compositionally biased region" description="Basic residues" evidence="1">
    <location>
        <begin position="157"/>
        <end position="166"/>
    </location>
</feature>
<feature type="region of interest" description="Disordered" evidence="1">
    <location>
        <begin position="154"/>
        <end position="195"/>
    </location>
</feature>
<dbReference type="EMBL" id="ML993590">
    <property type="protein sequence ID" value="KAF2168632.1"/>
    <property type="molecule type" value="Genomic_DNA"/>
</dbReference>
<protein>
    <submittedName>
        <fullName evidence="2">Uncharacterized protein</fullName>
    </submittedName>
</protein>
<feature type="compositionally biased region" description="Basic residues" evidence="1">
    <location>
        <begin position="18"/>
        <end position="31"/>
    </location>
</feature>
<dbReference type="GeneID" id="54565595"/>
<feature type="compositionally biased region" description="Polar residues" evidence="1">
    <location>
        <begin position="179"/>
        <end position="190"/>
    </location>
</feature>
<keyword evidence="3" id="KW-1185">Reference proteome</keyword>
<proteinExistence type="predicted"/>